<dbReference type="RefSeq" id="WP_234946511.1">
    <property type="nucleotide sequence ID" value="NZ_FNNS01000045.1"/>
</dbReference>
<protein>
    <recommendedName>
        <fullName evidence="4">Right handed beta helix region</fullName>
    </recommendedName>
</protein>
<feature type="signal peptide" evidence="1">
    <location>
        <begin position="1"/>
        <end position="24"/>
    </location>
</feature>
<dbReference type="InterPro" id="IPR006626">
    <property type="entry name" value="PbH1"/>
</dbReference>
<keyword evidence="1" id="KW-0732">Signal</keyword>
<evidence type="ECO:0000313" key="2">
    <source>
        <dbReference type="EMBL" id="SHK07255.1"/>
    </source>
</evidence>
<dbReference type="SMART" id="SM00710">
    <property type="entry name" value="PbH1"/>
    <property type="match status" value="5"/>
</dbReference>
<organism evidence="2 3">
    <name type="scientific">Aequorivita viscosa</name>
    <dbReference type="NCBI Taxonomy" id="797419"/>
    <lineage>
        <taxon>Bacteria</taxon>
        <taxon>Pseudomonadati</taxon>
        <taxon>Bacteroidota</taxon>
        <taxon>Flavobacteriia</taxon>
        <taxon>Flavobacteriales</taxon>
        <taxon>Flavobacteriaceae</taxon>
        <taxon>Aequorivita</taxon>
    </lineage>
</organism>
<gene>
    <name evidence="2" type="ORF">SAMN04487908_1492</name>
</gene>
<evidence type="ECO:0000256" key="1">
    <source>
        <dbReference type="SAM" id="SignalP"/>
    </source>
</evidence>
<feature type="chain" id="PRO_5009920076" description="Right handed beta helix region" evidence="1">
    <location>
        <begin position="25"/>
        <end position="643"/>
    </location>
</feature>
<dbReference type="SUPFAM" id="SSF51126">
    <property type="entry name" value="Pectin lyase-like"/>
    <property type="match status" value="2"/>
</dbReference>
<dbReference type="Gene3D" id="2.160.20.10">
    <property type="entry name" value="Single-stranded right-handed beta-helix, Pectin lyase-like"/>
    <property type="match status" value="2"/>
</dbReference>
<dbReference type="STRING" id="797419.SAMN05216556_1457"/>
<dbReference type="PANTHER" id="PTHR41339:SF1">
    <property type="entry name" value="SECRETED PROTEIN"/>
    <property type="match status" value="1"/>
</dbReference>
<dbReference type="Proteomes" id="UP000184172">
    <property type="component" value="Unassembled WGS sequence"/>
</dbReference>
<name>A0A1M6PH22_9FLAO</name>
<dbReference type="EMBL" id="FQYV01000049">
    <property type="protein sequence ID" value="SHK07255.1"/>
    <property type="molecule type" value="Genomic_DNA"/>
</dbReference>
<dbReference type="AlphaFoldDB" id="A0A1M6PH22"/>
<dbReference type="PROSITE" id="PS51257">
    <property type="entry name" value="PROKAR_LIPOPROTEIN"/>
    <property type="match status" value="1"/>
</dbReference>
<dbReference type="InterPro" id="IPR012334">
    <property type="entry name" value="Pectin_lyas_fold"/>
</dbReference>
<reference evidence="3" key="1">
    <citation type="submission" date="2016-11" db="EMBL/GenBank/DDBJ databases">
        <authorList>
            <person name="Varghese N."/>
            <person name="Submissions S."/>
        </authorList>
    </citation>
    <scope>NUCLEOTIDE SEQUENCE [LARGE SCALE GENOMIC DNA]</scope>
    <source>
        <strain evidence="3">DSM 26349</strain>
    </source>
</reference>
<evidence type="ECO:0000313" key="3">
    <source>
        <dbReference type="Proteomes" id="UP000184172"/>
    </source>
</evidence>
<dbReference type="PANTHER" id="PTHR41339">
    <property type="entry name" value="LIPL48"/>
    <property type="match status" value="1"/>
</dbReference>
<proteinExistence type="predicted"/>
<accession>A0A1M6PH22</accession>
<keyword evidence="3" id="KW-1185">Reference proteome</keyword>
<evidence type="ECO:0008006" key="4">
    <source>
        <dbReference type="Google" id="ProtNLM"/>
    </source>
</evidence>
<dbReference type="InterPro" id="IPR011050">
    <property type="entry name" value="Pectin_lyase_fold/virulence"/>
</dbReference>
<sequence length="643" mass="66707">MKNFKKFALSLAAVAGLFLTGCSSDDDFTPEEQQVENSELTGSLESNRILDASVQYTITGPYLVKSGAKLTIPAGTEIVSQVGTDRYIAVEQGGKIEVQGTASNPVVMRSENNTAGDWGGLLLCGNATTTEGVNAIAEVGGLIYGGTDDADNSGSIEYLIIRGAGAQINSESQYNGLTLYAVGSGTHIDNVAVLDGADDGIEFFGGTVSASNLYFENNEDDSVDWTEGWNGTITNTYVSHTKPFSTAIEADGDNNNPKVINFTAVSTVGGTALQFKKQSGATITGLSLLGYSTRIDMKDNGPLSNIIIDGQTADPSNGYNAPASVDLSRFSWATDNTLDTSVLPSAITGTTELNPSLVYLLQGTTLVKAGGKLIIPAGTTIISETGTDKYIAVEQGGKIEINGTNDNPVVMKSAGGNPGDWGGLLICGEAVTTEGVNAIAEVGGLVYGGTNNADNSGSINYLVIRGAGAQINSESQYNGLTLYAVGSGTSISNVAIIDGADDGIEFFGGSVSATNLYFENNEDDSVDWTEGWNGTITNTYILNNVAGFSTAIEADGDNGNPTITNLTAVNTGNPGSGTAFQFKKQSGGTFSNISLTDYGTNVDMKDNGPLANIIVDGAPLTTTDDDVFNGTPVDISGWIWISK</sequence>